<dbReference type="WBParaSite" id="HCON_00190130-00001">
    <property type="protein sequence ID" value="HCON_00190130-00001"/>
    <property type="gene ID" value="HCON_00190130"/>
</dbReference>
<evidence type="ECO:0000313" key="1">
    <source>
        <dbReference type="Proteomes" id="UP000025227"/>
    </source>
</evidence>
<keyword evidence="1" id="KW-1185">Reference proteome</keyword>
<sequence>MRQTLLVLATMVMDLVKELRRLGSLENAGEEVANLDLVLVVNILEWDNRTLHDSVKAWQEYKALEKQTAGNPELAEHTAGRLRSIHSVMDELGRDAGNWETSIKISKRRKTVRVSD</sequence>
<reference evidence="2" key="1">
    <citation type="submission" date="2020-12" db="UniProtKB">
        <authorList>
            <consortium name="WormBaseParasite"/>
        </authorList>
    </citation>
    <scope>IDENTIFICATION</scope>
    <source>
        <strain evidence="2">MHco3</strain>
    </source>
</reference>
<protein>
    <submittedName>
        <fullName evidence="2">Rx_N domain-containing protein</fullName>
    </submittedName>
</protein>
<accession>A0A7I4Z8A8</accession>
<dbReference type="Proteomes" id="UP000025227">
    <property type="component" value="Unplaced"/>
</dbReference>
<organism evidence="1 2">
    <name type="scientific">Haemonchus contortus</name>
    <name type="common">Barber pole worm</name>
    <dbReference type="NCBI Taxonomy" id="6289"/>
    <lineage>
        <taxon>Eukaryota</taxon>
        <taxon>Metazoa</taxon>
        <taxon>Ecdysozoa</taxon>
        <taxon>Nematoda</taxon>
        <taxon>Chromadorea</taxon>
        <taxon>Rhabditida</taxon>
        <taxon>Rhabditina</taxon>
        <taxon>Rhabditomorpha</taxon>
        <taxon>Strongyloidea</taxon>
        <taxon>Trichostrongylidae</taxon>
        <taxon>Haemonchus</taxon>
    </lineage>
</organism>
<dbReference type="OrthoDB" id="5801533at2759"/>
<dbReference type="AlphaFoldDB" id="A0A7I4Z8A8"/>
<evidence type="ECO:0000313" key="2">
    <source>
        <dbReference type="WBParaSite" id="HCON_00190130-00001"/>
    </source>
</evidence>
<name>A0A7I4Z8A8_HAECO</name>
<proteinExistence type="predicted"/>